<dbReference type="AlphaFoldDB" id="A0A1K1LBE3"/>
<dbReference type="InterPro" id="IPR055902">
    <property type="entry name" value="DUF7479"/>
</dbReference>
<protein>
    <recommendedName>
        <fullName evidence="1">DUF7479 domain-containing protein</fullName>
    </recommendedName>
</protein>
<accession>A0A1K1LBE3</accession>
<reference evidence="3" key="1">
    <citation type="submission" date="2016-10" db="EMBL/GenBank/DDBJ databases">
        <authorList>
            <person name="Wegmann U."/>
        </authorList>
    </citation>
    <scope>NUCLEOTIDE SEQUENCE [LARGE SCALE GENOMIC DNA]</scope>
</reference>
<dbReference type="Pfam" id="PF24292">
    <property type="entry name" value="DUF7479"/>
    <property type="match status" value="1"/>
</dbReference>
<dbReference type="EMBL" id="LT630450">
    <property type="protein sequence ID" value="SFV72029.1"/>
    <property type="molecule type" value="Genomic_DNA"/>
</dbReference>
<organism evidence="2 3">
    <name type="scientific">Desulfovibrio piger</name>
    <dbReference type="NCBI Taxonomy" id="901"/>
    <lineage>
        <taxon>Bacteria</taxon>
        <taxon>Pseudomonadati</taxon>
        <taxon>Thermodesulfobacteriota</taxon>
        <taxon>Desulfovibrionia</taxon>
        <taxon>Desulfovibrionales</taxon>
        <taxon>Desulfovibrionaceae</taxon>
        <taxon>Desulfovibrio</taxon>
    </lineage>
</organism>
<dbReference type="InterPro" id="IPR054656">
    <property type="entry name" value="DVU_1557-like"/>
</dbReference>
<sequence length="71" mass="7713">MSIGPSYEPDGGSWTCGRCGCPLEQGKVQVFYLNSAFDVMLPRCPQCGLTMVPKSLAEGKMLEVEALLEDK</sequence>
<dbReference type="OrthoDB" id="1753012at2"/>
<keyword evidence="3" id="KW-1185">Reference proteome</keyword>
<evidence type="ECO:0000313" key="2">
    <source>
        <dbReference type="EMBL" id="SFV72029.1"/>
    </source>
</evidence>
<evidence type="ECO:0000313" key="3">
    <source>
        <dbReference type="Proteomes" id="UP000186323"/>
    </source>
</evidence>
<evidence type="ECO:0000259" key="1">
    <source>
        <dbReference type="Pfam" id="PF24292"/>
    </source>
</evidence>
<dbReference type="KEGG" id="dpg:DESPIGER_0127"/>
<feature type="domain" description="DUF7479" evidence="1">
    <location>
        <begin position="13"/>
        <end position="71"/>
    </location>
</feature>
<proteinExistence type="predicted"/>
<dbReference type="NCBIfam" id="NF045645">
    <property type="entry name" value="DVU_1557_fam"/>
    <property type="match status" value="1"/>
</dbReference>
<gene>
    <name evidence="2" type="ORF">DESPIGER_0127</name>
</gene>
<dbReference type="Proteomes" id="UP000186323">
    <property type="component" value="Chromosome I"/>
</dbReference>
<dbReference type="RefSeq" id="WP_072331709.1">
    <property type="nucleotide sequence ID" value="NZ_CALJDE010000052.1"/>
</dbReference>
<name>A0A1K1LBE3_9BACT</name>